<evidence type="ECO:0000256" key="4">
    <source>
        <dbReference type="ARBA" id="ARBA00022975"/>
    </source>
</evidence>
<evidence type="ECO:0000256" key="3">
    <source>
        <dbReference type="ARBA" id="ARBA00022793"/>
    </source>
</evidence>
<comment type="pathway">
    <text evidence="1 7">Pyrimidine metabolism; UMP biosynthesis via de novo pathway; UMP from orotate: step 2/2.</text>
</comment>
<comment type="catalytic activity">
    <reaction evidence="6 7">
        <text>orotidine 5'-phosphate + H(+) = UMP + CO2</text>
        <dbReference type="Rhea" id="RHEA:11596"/>
        <dbReference type="ChEBI" id="CHEBI:15378"/>
        <dbReference type="ChEBI" id="CHEBI:16526"/>
        <dbReference type="ChEBI" id="CHEBI:57538"/>
        <dbReference type="ChEBI" id="CHEBI:57865"/>
        <dbReference type="EC" id="4.1.1.23"/>
    </reaction>
</comment>
<evidence type="ECO:0000259" key="8">
    <source>
        <dbReference type="SMART" id="SM00934"/>
    </source>
</evidence>
<protein>
    <recommendedName>
        <fullName evidence="7">Orotidine 5'-phosphate decarboxylase</fullName>
        <ecNumber evidence="7">4.1.1.23</ecNumber>
    </recommendedName>
    <alternativeName>
        <fullName evidence="7">OMP decarboxylase</fullName>
        <shortName evidence="7">OMPDCase</shortName>
        <shortName evidence="7">OMPdecase</shortName>
    </alternativeName>
</protein>
<dbReference type="FunFam" id="3.20.20.70:FF:000246">
    <property type="entry name" value="Orotidine 5'-phosphate decarboxylase"/>
    <property type="match status" value="1"/>
</dbReference>
<keyword evidence="10" id="KW-1185">Reference proteome</keyword>
<dbReference type="Pfam" id="PF00215">
    <property type="entry name" value="OMPdecase"/>
    <property type="match status" value="1"/>
</dbReference>
<dbReference type="Proteomes" id="UP000198619">
    <property type="component" value="Unassembled WGS sequence"/>
</dbReference>
<evidence type="ECO:0000256" key="6">
    <source>
        <dbReference type="ARBA" id="ARBA00049157"/>
    </source>
</evidence>
<dbReference type="GO" id="GO:0006207">
    <property type="term" value="P:'de novo' pyrimidine nucleobase biosynthetic process"/>
    <property type="evidence" value="ECO:0007669"/>
    <property type="project" value="InterPro"/>
</dbReference>
<dbReference type="AlphaFoldDB" id="A0A1I1BA31"/>
<dbReference type="InterPro" id="IPR011060">
    <property type="entry name" value="RibuloseP-bd_barrel"/>
</dbReference>
<dbReference type="HAMAP" id="MF_01215">
    <property type="entry name" value="OMPdecase_type2"/>
    <property type="match status" value="1"/>
</dbReference>
<organism evidence="9 10">
    <name type="scientific">Clostridium frigidicarnis</name>
    <dbReference type="NCBI Taxonomy" id="84698"/>
    <lineage>
        <taxon>Bacteria</taxon>
        <taxon>Bacillati</taxon>
        <taxon>Bacillota</taxon>
        <taxon>Clostridia</taxon>
        <taxon>Eubacteriales</taxon>
        <taxon>Clostridiaceae</taxon>
        <taxon>Clostridium</taxon>
    </lineage>
</organism>
<gene>
    <name evidence="7" type="primary">pyrF</name>
    <name evidence="9" type="ORF">SAMN04488528_10679</name>
</gene>
<accession>A0A1I1BA31</accession>
<feature type="domain" description="Orotidine 5'-phosphate decarboxylase" evidence="8">
    <location>
        <begin position="16"/>
        <end position="268"/>
    </location>
</feature>
<evidence type="ECO:0000313" key="10">
    <source>
        <dbReference type="Proteomes" id="UP000198619"/>
    </source>
</evidence>
<dbReference type="CDD" id="cd04725">
    <property type="entry name" value="OMP_decarboxylase_like"/>
    <property type="match status" value="1"/>
</dbReference>
<dbReference type="PANTHER" id="PTHR43375:SF1">
    <property type="entry name" value="OROTIDINE 5'-PHOSPHATE DECARBOXYLASE"/>
    <property type="match status" value="1"/>
</dbReference>
<comment type="similarity">
    <text evidence="2 7">Belongs to the OMP decarboxylase family. Type 2 subfamily.</text>
</comment>
<dbReference type="GO" id="GO:0004590">
    <property type="term" value="F:orotidine-5'-phosphate decarboxylase activity"/>
    <property type="evidence" value="ECO:0007669"/>
    <property type="project" value="UniProtKB-UniRule"/>
</dbReference>
<dbReference type="EC" id="4.1.1.23" evidence="7"/>
<evidence type="ECO:0000256" key="2">
    <source>
        <dbReference type="ARBA" id="ARBA00008847"/>
    </source>
</evidence>
<dbReference type="PANTHER" id="PTHR43375">
    <property type="entry name" value="OROTIDINE 5'-PHOSPHATE DECARBOXYLASE"/>
    <property type="match status" value="1"/>
</dbReference>
<dbReference type="NCBIfam" id="TIGR02127">
    <property type="entry name" value="pyrF_sub2"/>
    <property type="match status" value="1"/>
</dbReference>
<sequence>MSIIDELYKKVEERGVVCVGLDTSLEYIPQWFKDKHKNNMTEMLFNFNKEIIDATYDVVSCFKVQIAYYEALGMDGLRAYSKTVKYLREKHLISIGDIKRGDIADTAKQYAKAHFSGDFEVDFITLSPYMGLDSIEPYMDYLEKGEKGAFALVRTSNKGAEDIQYIDAKSNEKIFDIVGKKINEMGKRAVGECGYSNLGAVIGCTHVDEAQIVRKNMNSSFFLIPGYGAQGGKAEDVALYLNNGNGGVVNSSRKILLAYKEKNREKEFALCAREEAIKMRDEIKKACNL</sequence>
<dbReference type="EMBL" id="FOKI01000067">
    <property type="protein sequence ID" value="SFB45568.1"/>
    <property type="molecule type" value="Genomic_DNA"/>
</dbReference>
<reference evidence="9 10" key="1">
    <citation type="submission" date="2016-10" db="EMBL/GenBank/DDBJ databases">
        <authorList>
            <person name="de Groot N.N."/>
        </authorList>
    </citation>
    <scope>NUCLEOTIDE SEQUENCE [LARGE SCALE GENOMIC DNA]</scope>
    <source>
        <strain evidence="9 10">DSM 12271</strain>
    </source>
</reference>
<dbReference type="OrthoDB" id="9808470at2"/>
<dbReference type="InterPro" id="IPR001754">
    <property type="entry name" value="OMPdeCOase_dom"/>
</dbReference>
<proteinExistence type="inferred from homology"/>
<evidence type="ECO:0000256" key="7">
    <source>
        <dbReference type="HAMAP-Rule" id="MF_01215"/>
    </source>
</evidence>
<evidence type="ECO:0000256" key="1">
    <source>
        <dbReference type="ARBA" id="ARBA00004861"/>
    </source>
</evidence>
<keyword evidence="5 7" id="KW-0456">Lyase</keyword>
<feature type="active site" description="Proton donor" evidence="7">
    <location>
        <position position="99"/>
    </location>
</feature>
<dbReference type="SUPFAM" id="SSF51366">
    <property type="entry name" value="Ribulose-phoshate binding barrel"/>
    <property type="match status" value="1"/>
</dbReference>
<dbReference type="InterPro" id="IPR013785">
    <property type="entry name" value="Aldolase_TIM"/>
</dbReference>
<name>A0A1I1BA31_9CLOT</name>
<dbReference type="GO" id="GO:0044205">
    <property type="term" value="P:'de novo' UMP biosynthetic process"/>
    <property type="evidence" value="ECO:0007669"/>
    <property type="project" value="UniProtKB-UniRule"/>
</dbReference>
<dbReference type="STRING" id="84698.SAMN04488528_10679"/>
<dbReference type="InterPro" id="IPR011995">
    <property type="entry name" value="OMPdecase_type-2"/>
</dbReference>
<evidence type="ECO:0000313" key="9">
    <source>
        <dbReference type="EMBL" id="SFB45568.1"/>
    </source>
</evidence>
<keyword evidence="3 7" id="KW-0210">Decarboxylase</keyword>
<keyword evidence="4 7" id="KW-0665">Pyrimidine biosynthesis</keyword>
<dbReference type="UniPathway" id="UPA00070">
    <property type="reaction ID" value="UER00120"/>
</dbReference>
<dbReference type="Gene3D" id="3.20.20.70">
    <property type="entry name" value="Aldolase class I"/>
    <property type="match status" value="1"/>
</dbReference>
<evidence type="ECO:0000256" key="5">
    <source>
        <dbReference type="ARBA" id="ARBA00023239"/>
    </source>
</evidence>
<dbReference type="SMART" id="SM00934">
    <property type="entry name" value="OMPdecase"/>
    <property type="match status" value="1"/>
</dbReference>
<dbReference type="RefSeq" id="WP_090043235.1">
    <property type="nucleotide sequence ID" value="NZ_FOKI01000067.1"/>
</dbReference>